<evidence type="ECO:0000313" key="7">
    <source>
        <dbReference type="EMBL" id="GAU22439.1"/>
    </source>
</evidence>
<dbReference type="Gene3D" id="1.25.10.10">
    <property type="entry name" value="Leucine-rich Repeat Variant"/>
    <property type="match status" value="2"/>
</dbReference>
<dbReference type="OrthoDB" id="1429950at2759"/>
<feature type="compositionally biased region" description="Low complexity" evidence="6">
    <location>
        <begin position="1"/>
        <end position="11"/>
    </location>
</feature>
<evidence type="ECO:0000313" key="8">
    <source>
        <dbReference type="Proteomes" id="UP000242715"/>
    </source>
</evidence>
<evidence type="ECO:0008006" key="9">
    <source>
        <dbReference type="Google" id="ProtNLM"/>
    </source>
</evidence>
<evidence type="ECO:0000256" key="3">
    <source>
        <dbReference type="ARBA" id="ARBA00022490"/>
    </source>
</evidence>
<keyword evidence="3" id="KW-0963">Cytoplasm</keyword>
<name>A0A2Z6MU43_TRISU</name>
<keyword evidence="5" id="KW-0653">Protein transport</keyword>
<dbReference type="InterPro" id="IPR011989">
    <property type="entry name" value="ARM-like"/>
</dbReference>
<keyword evidence="4" id="KW-0677">Repeat</keyword>
<keyword evidence="2" id="KW-0813">Transport</keyword>
<accession>A0A2Z6MU43</accession>
<feature type="compositionally biased region" description="Pro residues" evidence="6">
    <location>
        <begin position="12"/>
        <end position="21"/>
    </location>
</feature>
<dbReference type="GO" id="GO:0005737">
    <property type="term" value="C:cytoplasm"/>
    <property type="evidence" value="ECO:0007669"/>
    <property type="project" value="UniProtKB-SubCell"/>
</dbReference>
<keyword evidence="8" id="KW-1185">Reference proteome</keyword>
<comment type="subcellular location">
    <subcellularLocation>
        <location evidence="1">Cytoplasm</location>
    </subcellularLocation>
</comment>
<dbReference type="EMBL" id="DF973247">
    <property type="protein sequence ID" value="GAU22439.1"/>
    <property type="molecule type" value="Genomic_DNA"/>
</dbReference>
<dbReference type="PANTHER" id="PTHR10527">
    <property type="entry name" value="IMPORTIN BETA"/>
    <property type="match status" value="1"/>
</dbReference>
<dbReference type="AlphaFoldDB" id="A0A2Z6MU43"/>
<evidence type="ECO:0000256" key="4">
    <source>
        <dbReference type="ARBA" id="ARBA00022737"/>
    </source>
</evidence>
<dbReference type="GO" id="GO:0006606">
    <property type="term" value="P:protein import into nucleus"/>
    <property type="evidence" value="ECO:0007669"/>
    <property type="project" value="InterPro"/>
</dbReference>
<evidence type="ECO:0000256" key="2">
    <source>
        <dbReference type="ARBA" id="ARBA00022448"/>
    </source>
</evidence>
<dbReference type="Proteomes" id="UP000242715">
    <property type="component" value="Unassembled WGS sequence"/>
</dbReference>
<evidence type="ECO:0000256" key="5">
    <source>
        <dbReference type="ARBA" id="ARBA00022927"/>
    </source>
</evidence>
<evidence type="ECO:0000256" key="1">
    <source>
        <dbReference type="ARBA" id="ARBA00004496"/>
    </source>
</evidence>
<sequence>MASTSTATEIPSSPPPPPQTSQPPLRNYEEIATKRREIEKSQNQSLINGFDLQPHATKILESKDTSSLQETITNFINSKKPSFRTILKSLAYHYPNAFAFKLAKLLNLHPSFPIRTETVSILLSIFKESNKLNFTPVLIKIKEPLLNSLKIESNESILRPLCETIGLVAARIYHFPLGGWLELLQYVCDCFSRNTKLNHMKALIMLAELPEDVAENREFWLGYGYYDVLFSNLLKFVNSPDQEWRELTFNASLIVIKMSRNLARAEVCDSLLPVLLRLIELQYGGDDDLLDVDLSDMVKRLGDLVTLDIKEIFNGKESDVFWLLLRVAEREDVSDEIKCAVVTVIKELDEANSDAMESVIKKIRKKEIRRVISVAMDMMSCVVDDPVWYDVDNKICEDAGLTENFNRGKYLLNLLSFDGDERVFVPVAIQMLERKYAIHGDWRVRYAAMLTIAAIAERNFKGDMIKYIDQAVTLVHKSLNDMNHRVLWATMHAIKCLSEYKEILKFCNYHLKFVEKLIGIIKISLCPRVQVYAVIAIRFLVTNCGLEKINSFGEEIVVLLLKLLKHEKQKLQEEVIETLKSVALLMPVTFCQNHYDKFKEHEVLVIVESLISIGGKLSDTDHLARYVILKALDLFCVCQRVNIDKFIDQIMPMLLTYAQLDLNLTTSMPMDLSLDDDKNLVEMVRVQTCNVLSCCADRSAEKISPNAVEVTNIFLRWIGCSSFETRKACMLGLPKLLPLIKEGVIPKKDKIEVARRITLSVIEALGKETDSDLSKRMFRLLPKCIKTSGSFSNIKLLSVIVDGINQALKKIMENEIKRVKEAGTSEEEGDFLPTQETIKDAGCLIATTTETFKNGLCIDRLMKNVALFLETNMPDRVIVFAISIFNILVPQFPENLQPHHDKYIIAACHALRNDIPHSQPHAIRAIGICAEFGKDQFNLHLASVSVSRLYNVAGCDTAVEALGKICEYHRDKIEGSKSIFPYLAQLVATKDIIAGAAVRTPDFPLLHT</sequence>
<proteinExistence type="predicted"/>
<dbReference type="SUPFAM" id="SSF48371">
    <property type="entry name" value="ARM repeat"/>
    <property type="match status" value="1"/>
</dbReference>
<organism evidence="7 8">
    <name type="scientific">Trifolium subterraneum</name>
    <name type="common">Subterranean clover</name>
    <dbReference type="NCBI Taxonomy" id="3900"/>
    <lineage>
        <taxon>Eukaryota</taxon>
        <taxon>Viridiplantae</taxon>
        <taxon>Streptophyta</taxon>
        <taxon>Embryophyta</taxon>
        <taxon>Tracheophyta</taxon>
        <taxon>Spermatophyta</taxon>
        <taxon>Magnoliopsida</taxon>
        <taxon>eudicotyledons</taxon>
        <taxon>Gunneridae</taxon>
        <taxon>Pentapetalae</taxon>
        <taxon>rosids</taxon>
        <taxon>fabids</taxon>
        <taxon>Fabales</taxon>
        <taxon>Fabaceae</taxon>
        <taxon>Papilionoideae</taxon>
        <taxon>50 kb inversion clade</taxon>
        <taxon>NPAAA clade</taxon>
        <taxon>Hologalegina</taxon>
        <taxon>IRL clade</taxon>
        <taxon>Trifolieae</taxon>
        <taxon>Trifolium</taxon>
    </lineage>
</organism>
<gene>
    <name evidence="7" type="ORF">TSUD_123250</name>
</gene>
<reference evidence="8" key="1">
    <citation type="journal article" date="2017" name="Front. Plant Sci.">
        <title>Climate Clever Clovers: New Paradigm to Reduce the Environmental Footprint of Ruminants by Breeding Low Methanogenic Forages Utilizing Haplotype Variation.</title>
        <authorList>
            <person name="Kaur P."/>
            <person name="Appels R."/>
            <person name="Bayer P.E."/>
            <person name="Keeble-Gagnere G."/>
            <person name="Wang J."/>
            <person name="Hirakawa H."/>
            <person name="Shirasawa K."/>
            <person name="Vercoe P."/>
            <person name="Stefanova K."/>
            <person name="Durmic Z."/>
            <person name="Nichols P."/>
            <person name="Revell C."/>
            <person name="Isobe S.N."/>
            <person name="Edwards D."/>
            <person name="Erskine W."/>
        </authorList>
    </citation>
    <scope>NUCLEOTIDE SEQUENCE [LARGE SCALE GENOMIC DNA]</scope>
    <source>
        <strain evidence="8">cv. Daliak</strain>
    </source>
</reference>
<dbReference type="InterPro" id="IPR016024">
    <property type="entry name" value="ARM-type_fold"/>
</dbReference>
<feature type="region of interest" description="Disordered" evidence="6">
    <location>
        <begin position="1"/>
        <end position="30"/>
    </location>
</feature>
<protein>
    <recommendedName>
        <fullName evidence="9">TOG domain-containing protein</fullName>
    </recommendedName>
</protein>
<evidence type="ECO:0000256" key="6">
    <source>
        <dbReference type="SAM" id="MobiDB-lite"/>
    </source>
</evidence>
<dbReference type="InterPro" id="IPR040122">
    <property type="entry name" value="Importin_beta"/>
</dbReference>